<evidence type="ECO:0000313" key="3">
    <source>
        <dbReference type="EMBL" id="BAN64486.1"/>
    </source>
</evidence>
<feature type="transmembrane region" description="Helical" evidence="1">
    <location>
        <begin position="124"/>
        <end position="144"/>
    </location>
</feature>
<keyword evidence="2" id="KW-0732">Signal</keyword>
<protein>
    <submittedName>
        <fullName evidence="3">Uncharacterized protein</fullName>
    </submittedName>
</protein>
<gene>
    <name evidence="3" type="primary">BBOV_III004420</name>
</gene>
<name>S6B637_BABBO</name>
<keyword evidence="1" id="KW-0812">Transmembrane</keyword>
<keyword evidence="1" id="KW-0472">Membrane</keyword>
<proteinExistence type="evidence at transcript level"/>
<organism evidence="3">
    <name type="scientific">Babesia bovis</name>
    <dbReference type="NCBI Taxonomy" id="5865"/>
    <lineage>
        <taxon>Eukaryota</taxon>
        <taxon>Sar</taxon>
        <taxon>Alveolata</taxon>
        <taxon>Apicomplexa</taxon>
        <taxon>Aconoidasida</taxon>
        <taxon>Piroplasmida</taxon>
        <taxon>Babesiidae</taxon>
        <taxon>Babesia</taxon>
    </lineage>
</organism>
<dbReference type="EMBL" id="AK440692">
    <property type="protein sequence ID" value="BAN64486.1"/>
    <property type="molecule type" value="mRNA"/>
</dbReference>
<reference evidence="3" key="1">
    <citation type="journal article" date="2014" name="BMC Genomics">
        <title>The Babesia bovis gene and promoter model: an update from full-length EST analysis.</title>
        <authorList>
            <person name="Yamagishi J."/>
            <person name="Wakaguri H."/>
            <person name="Yokoyama N."/>
            <person name="Yamashita R."/>
            <person name="Suzuki Y."/>
            <person name="Xuan X."/>
            <person name="Igarashi I."/>
        </authorList>
    </citation>
    <scope>NUCLEOTIDE SEQUENCE</scope>
    <source>
        <strain evidence="3">Texas</strain>
    </source>
</reference>
<sequence length="191" mass="20590">MQFLFIFIVMVSQAFCDDPPVPAGDRDKVSPARSIRNISAATLRDCARIYGSGLRVCSAVHVDDGEKGRAGCNEMLCKSLCCKAASTCQKSSFLSLTTEECIASNLEKQLNGCCVVGKSKGSTMVYAGGVVGAMIIISGLYFIVSMGSVKVIKGEKPVDSDENQVFYETKMPHMEVSQLIATDGDDVFWED</sequence>
<keyword evidence="1" id="KW-1133">Transmembrane helix</keyword>
<feature type="signal peptide" evidence="2">
    <location>
        <begin position="1"/>
        <end position="16"/>
    </location>
</feature>
<dbReference type="VEuPathDB" id="PiroplasmaDB:BBOV_III004420"/>
<evidence type="ECO:0000256" key="1">
    <source>
        <dbReference type="SAM" id="Phobius"/>
    </source>
</evidence>
<evidence type="ECO:0000256" key="2">
    <source>
        <dbReference type="SAM" id="SignalP"/>
    </source>
</evidence>
<dbReference type="AlphaFoldDB" id="S6B637"/>
<feature type="chain" id="PRO_5004546069" evidence="2">
    <location>
        <begin position="17"/>
        <end position="191"/>
    </location>
</feature>
<accession>S6B637</accession>